<name>A0A914Z3V2_9BILA</name>
<accession>A0A914Z3V2</accession>
<sequence length="372" mass="41419">MIDNLDPAITDITSELELLSMYVPIPNVTAPTFPTPVTVAPPQVTVNFVPPAENKRRLFSGNPADYKSFIDEHDASVGSQTMANVLKLQKLKERCDGEAYDAIKKFNTDAGYQEALAKLKQRFGSDAQAIAALRKQLYVPVKDKTDLLAVRKSFDDFECCLSKLDEYNQDIDSIEFKLALLRKLPDIIISKLSDFEMNGNQFVASGKYKLNIHLEDGTTLPVYPYGAANLVQRISVPKVPVEKYLRATNGKFPLPIKLGLPLLLLSMREYALLFIDEESKKLDNGFVLWQSKLGPFISGEGKVQRECIRSQSPLVSSITVENNLESNDTQVNLSSGNLRDITAIETEQDKGCFSTQKVDDSLSYNPACKSFC</sequence>
<dbReference type="InterPro" id="IPR005312">
    <property type="entry name" value="DUF1759"/>
</dbReference>
<evidence type="ECO:0000313" key="1">
    <source>
        <dbReference type="Proteomes" id="UP000887577"/>
    </source>
</evidence>
<dbReference type="Proteomes" id="UP000887577">
    <property type="component" value="Unplaced"/>
</dbReference>
<protein>
    <submittedName>
        <fullName evidence="2">Uncharacterized protein</fullName>
    </submittedName>
</protein>
<dbReference type="Pfam" id="PF03564">
    <property type="entry name" value="DUF1759"/>
    <property type="match status" value="1"/>
</dbReference>
<proteinExistence type="predicted"/>
<evidence type="ECO:0000313" key="2">
    <source>
        <dbReference type="WBParaSite" id="PSU_v2.g6570.t1"/>
    </source>
</evidence>
<dbReference type="WBParaSite" id="PSU_v2.g6570.t1">
    <property type="protein sequence ID" value="PSU_v2.g6570.t1"/>
    <property type="gene ID" value="PSU_v2.g6570"/>
</dbReference>
<reference evidence="2" key="1">
    <citation type="submission" date="2022-11" db="UniProtKB">
        <authorList>
            <consortium name="WormBaseParasite"/>
        </authorList>
    </citation>
    <scope>IDENTIFICATION</scope>
</reference>
<organism evidence="1 2">
    <name type="scientific">Panagrolaimus superbus</name>
    <dbReference type="NCBI Taxonomy" id="310955"/>
    <lineage>
        <taxon>Eukaryota</taxon>
        <taxon>Metazoa</taxon>
        <taxon>Ecdysozoa</taxon>
        <taxon>Nematoda</taxon>
        <taxon>Chromadorea</taxon>
        <taxon>Rhabditida</taxon>
        <taxon>Tylenchina</taxon>
        <taxon>Panagrolaimomorpha</taxon>
        <taxon>Panagrolaimoidea</taxon>
        <taxon>Panagrolaimidae</taxon>
        <taxon>Panagrolaimus</taxon>
    </lineage>
</organism>
<dbReference type="AlphaFoldDB" id="A0A914Z3V2"/>
<keyword evidence="1" id="KW-1185">Reference proteome</keyword>